<reference evidence="1 2" key="1">
    <citation type="submission" date="2017-04" db="EMBL/GenBank/DDBJ databases">
        <authorList>
            <person name="Afonso C.L."/>
            <person name="Miller P.J."/>
            <person name="Scott M.A."/>
            <person name="Spackman E."/>
            <person name="Goraichik I."/>
            <person name="Dimitrov K.M."/>
            <person name="Suarez D.L."/>
            <person name="Swayne D.E."/>
        </authorList>
    </citation>
    <scope>NUCLEOTIDE SEQUENCE [LARGE SCALE GENOMIC DNA]</scope>
    <source>
        <strain evidence="1 2">DSM 5090</strain>
    </source>
</reference>
<keyword evidence="2" id="KW-1185">Reference proteome</keyword>
<evidence type="ECO:0000313" key="1">
    <source>
        <dbReference type="EMBL" id="SMD17925.1"/>
    </source>
</evidence>
<dbReference type="STRING" id="112901.SAMN04488500_1553"/>
<dbReference type="OrthoDB" id="1669753at2"/>
<proteinExistence type="predicted"/>
<dbReference type="RefSeq" id="WP_084578583.1">
    <property type="nucleotide sequence ID" value="NZ_CP155572.1"/>
</dbReference>
<dbReference type="EMBL" id="FWXI01000055">
    <property type="protein sequence ID" value="SMD17925.1"/>
    <property type="molecule type" value="Genomic_DNA"/>
</dbReference>
<sequence>MNILDIEPLIRKHTRSKSEDIKSQAWLAVVQAFAYYNSAKGVPPPGYVESRVKFAVWNALKKEYQLANREDIECCLEDQPDHTDVTGVVELKLLGKGFARG</sequence>
<gene>
    <name evidence="1" type="ORF">SAMN04488500_1553</name>
</gene>
<dbReference type="Proteomes" id="UP000192738">
    <property type="component" value="Unassembled WGS sequence"/>
</dbReference>
<organism evidence="1 2">
    <name type="scientific">Sporomusa malonica</name>
    <dbReference type="NCBI Taxonomy" id="112901"/>
    <lineage>
        <taxon>Bacteria</taxon>
        <taxon>Bacillati</taxon>
        <taxon>Bacillota</taxon>
        <taxon>Negativicutes</taxon>
        <taxon>Selenomonadales</taxon>
        <taxon>Sporomusaceae</taxon>
        <taxon>Sporomusa</taxon>
    </lineage>
</organism>
<accession>A0A1W2F7S3</accession>
<dbReference type="AlphaFoldDB" id="A0A1W2F7S3"/>
<evidence type="ECO:0000313" key="2">
    <source>
        <dbReference type="Proteomes" id="UP000192738"/>
    </source>
</evidence>
<protein>
    <submittedName>
        <fullName evidence="1">Uncharacterized protein</fullName>
    </submittedName>
</protein>
<name>A0A1W2F7S3_9FIRM</name>